<dbReference type="EMBL" id="ML213524">
    <property type="protein sequence ID" value="TFK47472.1"/>
    <property type="molecule type" value="Genomic_DNA"/>
</dbReference>
<dbReference type="OrthoDB" id="2793280at2759"/>
<protein>
    <recommendedName>
        <fullName evidence="2">HNH nuclease domain-containing protein</fullName>
    </recommendedName>
</protein>
<feature type="region of interest" description="Disordered" evidence="1">
    <location>
        <begin position="309"/>
        <end position="370"/>
    </location>
</feature>
<gene>
    <name evidence="3" type="ORF">OE88DRAFT_1666287</name>
</gene>
<organism evidence="3 4">
    <name type="scientific">Heliocybe sulcata</name>
    <dbReference type="NCBI Taxonomy" id="5364"/>
    <lineage>
        <taxon>Eukaryota</taxon>
        <taxon>Fungi</taxon>
        <taxon>Dikarya</taxon>
        <taxon>Basidiomycota</taxon>
        <taxon>Agaricomycotina</taxon>
        <taxon>Agaricomycetes</taxon>
        <taxon>Gloeophyllales</taxon>
        <taxon>Gloeophyllaceae</taxon>
        <taxon>Heliocybe</taxon>
    </lineage>
</organism>
<accession>A0A5C3MQ06</accession>
<feature type="compositionally biased region" description="Basic and acidic residues" evidence="1">
    <location>
        <begin position="335"/>
        <end position="349"/>
    </location>
</feature>
<evidence type="ECO:0000313" key="3">
    <source>
        <dbReference type="EMBL" id="TFK47472.1"/>
    </source>
</evidence>
<name>A0A5C3MQ06_9AGAM</name>
<dbReference type="Proteomes" id="UP000305948">
    <property type="component" value="Unassembled WGS sequence"/>
</dbReference>
<dbReference type="AlphaFoldDB" id="A0A5C3MQ06"/>
<dbReference type="Pfam" id="PF13391">
    <property type="entry name" value="HNH_2"/>
    <property type="match status" value="1"/>
</dbReference>
<evidence type="ECO:0000259" key="2">
    <source>
        <dbReference type="Pfam" id="PF13391"/>
    </source>
</evidence>
<reference evidence="3 4" key="1">
    <citation type="journal article" date="2019" name="Nat. Ecol. Evol.">
        <title>Megaphylogeny resolves global patterns of mushroom evolution.</title>
        <authorList>
            <person name="Varga T."/>
            <person name="Krizsan K."/>
            <person name="Foldi C."/>
            <person name="Dima B."/>
            <person name="Sanchez-Garcia M."/>
            <person name="Sanchez-Ramirez S."/>
            <person name="Szollosi G.J."/>
            <person name="Szarkandi J.G."/>
            <person name="Papp V."/>
            <person name="Albert L."/>
            <person name="Andreopoulos W."/>
            <person name="Angelini C."/>
            <person name="Antonin V."/>
            <person name="Barry K.W."/>
            <person name="Bougher N.L."/>
            <person name="Buchanan P."/>
            <person name="Buyck B."/>
            <person name="Bense V."/>
            <person name="Catcheside P."/>
            <person name="Chovatia M."/>
            <person name="Cooper J."/>
            <person name="Damon W."/>
            <person name="Desjardin D."/>
            <person name="Finy P."/>
            <person name="Geml J."/>
            <person name="Haridas S."/>
            <person name="Hughes K."/>
            <person name="Justo A."/>
            <person name="Karasinski D."/>
            <person name="Kautmanova I."/>
            <person name="Kiss B."/>
            <person name="Kocsube S."/>
            <person name="Kotiranta H."/>
            <person name="LaButti K.M."/>
            <person name="Lechner B.E."/>
            <person name="Liimatainen K."/>
            <person name="Lipzen A."/>
            <person name="Lukacs Z."/>
            <person name="Mihaltcheva S."/>
            <person name="Morgado L.N."/>
            <person name="Niskanen T."/>
            <person name="Noordeloos M.E."/>
            <person name="Ohm R.A."/>
            <person name="Ortiz-Santana B."/>
            <person name="Ovrebo C."/>
            <person name="Racz N."/>
            <person name="Riley R."/>
            <person name="Savchenko A."/>
            <person name="Shiryaev A."/>
            <person name="Soop K."/>
            <person name="Spirin V."/>
            <person name="Szebenyi C."/>
            <person name="Tomsovsky M."/>
            <person name="Tulloss R.E."/>
            <person name="Uehling J."/>
            <person name="Grigoriev I.V."/>
            <person name="Vagvolgyi C."/>
            <person name="Papp T."/>
            <person name="Martin F.M."/>
            <person name="Miettinen O."/>
            <person name="Hibbett D.S."/>
            <person name="Nagy L.G."/>
        </authorList>
    </citation>
    <scope>NUCLEOTIDE SEQUENCE [LARGE SCALE GENOMIC DNA]</scope>
    <source>
        <strain evidence="3 4">OMC1185</strain>
    </source>
</reference>
<evidence type="ECO:0000256" key="1">
    <source>
        <dbReference type="SAM" id="MobiDB-lite"/>
    </source>
</evidence>
<dbReference type="InterPro" id="IPR003615">
    <property type="entry name" value="HNH_nuc"/>
</dbReference>
<feature type="domain" description="HNH nuclease" evidence="2">
    <location>
        <begin position="167"/>
        <end position="239"/>
    </location>
</feature>
<evidence type="ECO:0000313" key="4">
    <source>
        <dbReference type="Proteomes" id="UP000305948"/>
    </source>
</evidence>
<sequence>MQHIHPRTATHHRPFISKVFVWHPSQNACIFSLNIRQCPIAADGSLSTEPCIPLDVVLDAGAIVTGSYSAAAILCRERDGTRPVTSHLLGPGNYYFIPDPDQPSHDYPVYRNFNHWKPPSRQEIPERWFTADVPRRTVFVPEESWIGSQLLTKSNVTHEARVLDRGCILSGNRVAAQVAHFVPVSQADWFHHHNIISRLCFPYSFLPSLDPLASIEDIRNLITLRSDLHIMWDAYHWTLVPYAGSFIAYDFSWPNQNFEWHCARANMPVRADGYLLFLRFALLIFDCINLGSVFPEPEGAVYIPSVSSLGKRVGSSSPGRNVRPRLSYAEEGEEAETKEGATESSRRSENNPGSSVSTDEAIPEGPTAGGDLPRLLASRYEACGYLLPDDLAAVWSRHIDENYEQRKCDWFAEHPQIRSIADPAKVATSSAGSEAAAE</sequence>
<keyword evidence="4" id="KW-1185">Reference proteome</keyword>
<proteinExistence type="predicted"/>